<reference evidence="2 3" key="1">
    <citation type="submission" date="2020-02" db="EMBL/GenBank/DDBJ databases">
        <authorList>
            <person name="Kim M.K."/>
        </authorList>
    </citation>
    <scope>NUCLEOTIDE SEQUENCE [LARGE SCALE GENOMIC DNA]</scope>
    <source>
        <strain evidence="2 3">17J57-3</strain>
    </source>
</reference>
<dbReference type="AlphaFoldDB" id="A0A6B3SPG8"/>
<evidence type="ECO:0000313" key="2">
    <source>
        <dbReference type="EMBL" id="NEX61195.1"/>
    </source>
</evidence>
<proteinExistence type="predicted"/>
<dbReference type="Proteomes" id="UP000482155">
    <property type="component" value="Unassembled WGS sequence"/>
</dbReference>
<organism evidence="2 3">
    <name type="scientific">Noviherbaspirillum galbum</name>
    <dbReference type="NCBI Taxonomy" id="2709383"/>
    <lineage>
        <taxon>Bacteria</taxon>
        <taxon>Pseudomonadati</taxon>
        <taxon>Pseudomonadota</taxon>
        <taxon>Betaproteobacteria</taxon>
        <taxon>Burkholderiales</taxon>
        <taxon>Oxalobacteraceae</taxon>
        <taxon>Noviherbaspirillum</taxon>
    </lineage>
</organism>
<evidence type="ECO:0000313" key="3">
    <source>
        <dbReference type="Proteomes" id="UP000482155"/>
    </source>
</evidence>
<keyword evidence="3" id="KW-1185">Reference proteome</keyword>
<feature type="compositionally biased region" description="Polar residues" evidence="1">
    <location>
        <begin position="1"/>
        <end position="51"/>
    </location>
</feature>
<feature type="region of interest" description="Disordered" evidence="1">
    <location>
        <begin position="1"/>
        <end position="54"/>
    </location>
</feature>
<accession>A0A6B3SPG8</accession>
<protein>
    <submittedName>
        <fullName evidence="2">Uncharacterized protein</fullName>
    </submittedName>
</protein>
<evidence type="ECO:0000256" key="1">
    <source>
        <dbReference type="SAM" id="MobiDB-lite"/>
    </source>
</evidence>
<comment type="caution">
    <text evidence="2">The sequence shown here is derived from an EMBL/GenBank/DDBJ whole genome shotgun (WGS) entry which is preliminary data.</text>
</comment>
<name>A0A6B3SPG8_9BURK</name>
<dbReference type="EMBL" id="JAAIVB010000034">
    <property type="protein sequence ID" value="NEX61195.1"/>
    <property type="molecule type" value="Genomic_DNA"/>
</dbReference>
<dbReference type="RefSeq" id="WP_163962151.1">
    <property type="nucleotide sequence ID" value="NZ_JAAIVB010000034.1"/>
</dbReference>
<gene>
    <name evidence="2" type="ORF">G3574_08895</name>
</gene>
<sequence>MKGINSVANVTSTADAADTPKTNGGTSELTHHNGGSNIAPSTSKRPSTSPAGTGRQHLVIHNSWRHGKPHPAFVALQKAAPNSMIGRYMAGRSINLKSELPIHASMYGEHVARWAFHDFHAMCAEEYGEEIGDAYLEKARKLNMEGEIQKEAKKLFGKWPTTSMPAQPPGDISIDRALELEKEFMSGMDKALSKYRVALYRECLDSHLRVTKRVAMKKLREQIKVGAPTQGILDLCEGACEKYVNDIQAKAQKKLASIESMDDPTAQRAALEHFHDTLQANIFLVAGEALYDAFDVVVQPGAMTQAQILAKEDWHETLNRNLHPPFLRYSASFARTVLGGIDDDKALHSLVRESLIHVETLRSWHSALGTGQLENLSFDRKVLDLPPAGLSPSTSAWNLFRRRSTG</sequence>